<comment type="caution">
    <text evidence="1">The sequence shown here is derived from an EMBL/GenBank/DDBJ whole genome shotgun (WGS) entry which is preliminary data.</text>
</comment>
<reference evidence="2 3" key="2">
    <citation type="submission" date="2024-07" db="EMBL/GenBank/DDBJ databases">
        <authorList>
            <person name="Akdeniz Z."/>
        </authorList>
    </citation>
    <scope>NUCLEOTIDE SEQUENCE [LARGE SCALE GENOMIC DNA]</scope>
</reference>
<sequence length="289" mass="34251">MSKNCLFVIAQCCVSCKSILSEILCLYLNKLDIIFKQQTQVQEQQTQKFGLKYVELNYQQLNDIVLIYKLYLNNTASSHITTQRLRISQEIECKLKENFVLQLNATYDVNYVSVQHAIEYYQQQPVGVKRLFDWKLLDASIGHKSYARKSYSYKYINIVIARRFLEKLSPEIKQLAKEHACHLLKSFNIKYQSDNQYILELRYAVIKETCAFVEQRVTIDFCKKSLVDMLRHTLDERIQAIQNADVIQRNINNYKYIQKEVQSDQDEVTMLLEQLEQYLKRVMQHAQTK</sequence>
<protein>
    <submittedName>
        <fullName evidence="2">Hypothetical_protein</fullName>
    </submittedName>
</protein>
<proteinExistence type="predicted"/>
<name>A0AA86QIB4_9EUKA</name>
<dbReference type="AlphaFoldDB" id="A0AA86QIB4"/>
<dbReference type="EMBL" id="CATOUU010000925">
    <property type="protein sequence ID" value="CAI9959954.1"/>
    <property type="molecule type" value="Genomic_DNA"/>
</dbReference>
<evidence type="ECO:0000313" key="2">
    <source>
        <dbReference type="EMBL" id="CAL6092024.1"/>
    </source>
</evidence>
<dbReference type="Proteomes" id="UP001642409">
    <property type="component" value="Unassembled WGS sequence"/>
</dbReference>
<keyword evidence="3" id="KW-1185">Reference proteome</keyword>
<reference evidence="1" key="1">
    <citation type="submission" date="2023-06" db="EMBL/GenBank/DDBJ databases">
        <authorList>
            <person name="Kurt Z."/>
        </authorList>
    </citation>
    <scope>NUCLEOTIDE SEQUENCE</scope>
</reference>
<accession>A0AA86QIB4</accession>
<organism evidence="1">
    <name type="scientific">Hexamita inflata</name>
    <dbReference type="NCBI Taxonomy" id="28002"/>
    <lineage>
        <taxon>Eukaryota</taxon>
        <taxon>Metamonada</taxon>
        <taxon>Diplomonadida</taxon>
        <taxon>Hexamitidae</taxon>
        <taxon>Hexamitinae</taxon>
        <taxon>Hexamita</taxon>
    </lineage>
</organism>
<evidence type="ECO:0000313" key="3">
    <source>
        <dbReference type="Proteomes" id="UP001642409"/>
    </source>
</evidence>
<dbReference type="EMBL" id="CAXDID020000440">
    <property type="protein sequence ID" value="CAL6092024.1"/>
    <property type="molecule type" value="Genomic_DNA"/>
</dbReference>
<gene>
    <name evidence="1" type="ORF">HINF_LOCUS47599</name>
    <name evidence="2" type="ORF">HINF_LOCUS66068</name>
</gene>
<evidence type="ECO:0000313" key="1">
    <source>
        <dbReference type="EMBL" id="CAI9959954.1"/>
    </source>
</evidence>